<dbReference type="Pfam" id="PF13403">
    <property type="entry name" value="Hint_2"/>
    <property type="match status" value="1"/>
</dbReference>
<dbReference type="InterPro" id="IPR028992">
    <property type="entry name" value="Hedgehog/Intein_dom"/>
</dbReference>
<evidence type="ECO:0000313" key="2">
    <source>
        <dbReference type="EMBL" id="KAE9630567.1"/>
    </source>
</evidence>
<name>A0A6A4RGQ2_9RHOB</name>
<dbReference type="InterPro" id="IPR036844">
    <property type="entry name" value="Hint_dom_sf"/>
</dbReference>
<dbReference type="SUPFAM" id="SSF51294">
    <property type="entry name" value="Hedgehog/intein (Hint) domain"/>
    <property type="match status" value="1"/>
</dbReference>
<reference evidence="2 3" key="1">
    <citation type="submission" date="2019-12" db="EMBL/GenBank/DDBJ databases">
        <authorList>
            <person name="Zhang Y.-J."/>
        </authorList>
    </citation>
    <scope>NUCLEOTIDE SEQUENCE [LARGE SCALE GENOMIC DNA]</scope>
    <source>
        <strain evidence="2 3">H18S-6</strain>
    </source>
</reference>
<gene>
    <name evidence="2" type="ORF">GP644_09205</name>
</gene>
<feature type="domain" description="Hedgehog/Intein (Hint)" evidence="1">
    <location>
        <begin position="137"/>
        <end position="280"/>
    </location>
</feature>
<comment type="caution">
    <text evidence="2">The sequence shown here is derived from an EMBL/GenBank/DDBJ whole genome shotgun (WGS) entry which is preliminary data.</text>
</comment>
<proteinExistence type="predicted"/>
<dbReference type="Proteomes" id="UP000441586">
    <property type="component" value="Unassembled WGS sequence"/>
</dbReference>
<evidence type="ECO:0000259" key="1">
    <source>
        <dbReference type="Pfam" id="PF13403"/>
    </source>
</evidence>
<protein>
    <recommendedName>
        <fullName evidence="1">Hedgehog/Intein (Hint) domain-containing protein</fullName>
    </recommendedName>
</protein>
<evidence type="ECO:0000313" key="3">
    <source>
        <dbReference type="Proteomes" id="UP000441586"/>
    </source>
</evidence>
<organism evidence="2 3">
    <name type="scientific">Parasedimentitalea maritima</name>
    <dbReference type="NCBI Taxonomy" id="2578117"/>
    <lineage>
        <taxon>Bacteria</taxon>
        <taxon>Pseudomonadati</taxon>
        <taxon>Pseudomonadota</taxon>
        <taxon>Alphaproteobacteria</taxon>
        <taxon>Rhodobacterales</taxon>
        <taxon>Paracoccaceae</taxon>
        <taxon>Parasedimentitalea</taxon>
    </lineage>
</organism>
<dbReference type="AlphaFoldDB" id="A0A6A4RGQ2"/>
<sequence>MPEIINITIDDSIPDKKGKQEIKIKEYATTPLEDSQFVHFFDGDDWDIDEIVIKDFHKDKKGKGEEPDEFHFDLSGFDDDFTVDIDGEFDFDCFIIQNATSFEEDGGVYTIEYIGSDGESHTVEIDPGDACMVINPPCLTPATLVSTPSGMKRAQDLKVGDLVETLDSGPQPICWIQKRRLVFSVGEVNFKPILIQKGALGPRKPLNDLYLSPQHRVLLDGPVVRRKCGASEVLVPAKALTDWKGIRNTPGKTSVEYVTVMFKTHQIIFAEGVEVESYLPRPYAAQFLTKKATAELEEMFPEVLSEKAADVYPAVRPILTTQQAQLLAKAEDHMSLSNSE</sequence>
<dbReference type="RefSeq" id="WP_158978925.1">
    <property type="nucleotide sequence ID" value="NZ_WSFO01000004.1"/>
</dbReference>
<accession>A0A6A4RGQ2</accession>
<dbReference type="EMBL" id="WSFO01000004">
    <property type="protein sequence ID" value="KAE9630567.1"/>
    <property type="molecule type" value="Genomic_DNA"/>
</dbReference>